<dbReference type="PANTHER" id="PTHR30055">
    <property type="entry name" value="HTH-TYPE TRANSCRIPTIONAL REGULATOR RUTR"/>
    <property type="match status" value="1"/>
</dbReference>
<evidence type="ECO:0000256" key="1">
    <source>
        <dbReference type="ARBA" id="ARBA00022491"/>
    </source>
</evidence>
<dbReference type="InterPro" id="IPR050109">
    <property type="entry name" value="HTH-type_TetR-like_transc_reg"/>
</dbReference>
<evidence type="ECO:0000259" key="6">
    <source>
        <dbReference type="PROSITE" id="PS50977"/>
    </source>
</evidence>
<keyword evidence="1" id="KW-0678">Repressor</keyword>
<dbReference type="InterPro" id="IPR039538">
    <property type="entry name" value="BetI_C"/>
</dbReference>
<dbReference type="Pfam" id="PF00440">
    <property type="entry name" value="TetR_N"/>
    <property type="match status" value="1"/>
</dbReference>
<dbReference type="EMBL" id="JAUSVX010000034">
    <property type="protein sequence ID" value="MDQ0475344.1"/>
    <property type="molecule type" value="Genomic_DNA"/>
</dbReference>
<dbReference type="PRINTS" id="PR00455">
    <property type="entry name" value="HTHTETR"/>
</dbReference>
<accession>A0ABU0JM34</accession>
<protein>
    <submittedName>
        <fullName evidence="7">TetR/AcrR family transcriptional repressor of bet genes</fullName>
    </submittedName>
</protein>
<feature type="DNA-binding region" description="H-T-H motif" evidence="5">
    <location>
        <begin position="40"/>
        <end position="59"/>
    </location>
</feature>
<gene>
    <name evidence="7" type="ORF">QO011_008387</name>
</gene>
<evidence type="ECO:0000256" key="2">
    <source>
        <dbReference type="ARBA" id="ARBA00023015"/>
    </source>
</evidence>
<evidence type="ECO:0000256" key="3">
    <source>
        <dbReference type="ARBA" id="ARBA00023125"/>
    </source>
</evidence>
<dbReference type="InterPro" id="IPR009057">
    <property type="entry name" value="Homeodomain-like_sf"/>
</dbReference>
<feature type="domain" description="HTH tetR-type" evidence="6">
    <location>
        <begin position="17"/>
        <end position="77"/>
    </location>
</feature>
<dbReference type="PROSITE" id="PS50977">
    <property type="entry name" value="HTH_TETR_2"/>
    <property type="match status" value="1"/>
</dbReference>
<dbReference type="SUPFAM" id="SSF46689">
    <property type="entry name" value="Homeodomain-like"/>
    <property type="match status" value="1"/>
</dbReference>
<name>A0ABU0JM34_9HYPH</name>
<dbReference type="Pfam" id="PF13977">
    <property type="entry name" value="TetR_C_6"/>
    <property type="match status" value="1"/>
</dbReference>
<evidence type="ECO:0000256" key="4">
    <source>
        <dbReference type="ARBA" id="ARBA00023163"/>
    </source>
</evidence>
<keyword evidence="4" id="KW-0804">Transcription</keyword>
<evidence type="ECO:0000256" key="5">
    <source>
        <dbReference type="PROSITE-ProRule" id="PRU00335"/>
    </source>
</evidence>
<organism evidence="7 8">
    <name type="scientific">Labrys wisconsinensis</name>
    <dbReference type="NCBI Taxonomy" id="425677"/>
    <lineage>
        <taxon>Bacteria</taxon>
        <taxon>Pseudomonadati</taxon>
        <taxon>Pseudomonadota</taxon>
        <taxon>Alphaproteobacteria</taxon>
        <taxon>Hyphomicrobiales</taxon>
        <taxon>Xanthobacteraceae</taxon>
        <taxon>Labrys</taxon>
    </lineage>
</organism>
<keyword evidence="2" id="KW-0805">Transcription regulation</keyword>
<dbReference type="SUPFAM" id="SSF48498">
    <property type="entry name" value="Tetracyclin repressor-like, C-terminal domain"/>
    <property type="match status" value="1"/>
</dbReference>
<dbReference type="RefSeq" id="WP_307286455.1">
    <property type="nucleotide sequence ID" value="NZ_JAUSVX010000034.1"/>
</dbReference>
<comment type="caution">
    <text evidence="7">The sequence shown here is derived from an EMBL/GenBank/DDBJ whole genome shotgun (WGS) entry which is preliminary data.</text>
</comment>
<dbReference type="InterPro" id="IPR001647">
    <property type="entry name" value="HTH_TetR"/>
</dbReference>
<reference evidence="7 8" key="1">
    <citation type="submission" date="2023-07" db="EMBL/GenBank/DDBJ databases">
        <title>Genomic Encyclopedia of Type Strains, Phase IV (KMG-IV): sequencing the most valuable type-strain genomes for metagenomic binning, comparative biology and taxonomic classification.</title>
        <authorList>
            <person name="Goeker M."/>
        </authorList>
    </citation>
    <scope>NUCLEOTIDE SEQUENCE [LARGE SCALE GENOMIC DNA]</scope>
    <source>
        <strain evidence="7 8">DSM 19619</strain>
    </source>
</reference>
<sequence>MSTAPAPSPTRRQAQKSERRADLIEATIDCLAKHGYEATTVAVVAEAVGMSRGIVNFHFDTKQKLLLATLRHLSDEYRAHWRAALTAAGPSPAARLWALAAADFDKRVCTPRKLAAWCAFWGEAKSRPTYREMCGANDEEYQGTVIELCTALAPPGRDPVRLARGIVCMLEGLWLHLLMAPRDVSREEAREVALSQLRTLLPQHFGPDGPVAAEIGEAAP</sequence>
<keyword evidence="3 5" id="KW-0238">DNA-binding</keyword>
<proteinExistence type="predicted"/>
<dbReference type="Proteomes" id="UP001242480">
    <property type="component" value="Unassembled WGS sequence"/>
</dbReference>
<evidence type="ECO:0000313" key="7">
    <source>
        <dbReference type="EMBL" id="MDQ0475344.1"/>
    </source>
</evidence>
<dbReference type="PANTHER" id="PTHR30055:SF228">
    <property type="entry name" value="TRANSCRIPTIONAL REGULATOR-RELATED"/>
    <property type="match status" value="1"/>
</dbReference>
<keyword evidence="8" id="KW-1185">Reference proteome</keyword>
<dbReference type="Gene3D" id="1.10.357.10">
    <property type="entry name" value="Tetracycline Repressor, domain 2"/>
    <property type="match status" value="1"/>
</dbReference>
<dbReference type="InterPro" id="IPR036271">
    <property type="entry name" value="Tet_transcr_reg_TetR-rel_C_sf"/>
</dbReference>
<evidence type="ECO:0000313" key="8">
    <source>
        <dbReference type="Proteomes" id="UP001242480"/>
    </source>
</evidence>